<protein>
    <submittedName>
        <fullName evidence="1">Uncharacterized protein</fullName>
    </submittedName>
</protein>
<organism evidence="1 2">
    <name type="scientific">Rubripirellula reticaptiva</name>
    <dbReference type="NCBI Taxonomy" id="2528013"/>
    <lineage>
        <taxon>Bacteria</taxon>
        <taxon>Pseudomonadati</taxon>
        <taxon>Planctomycetota</taxon>
        <taxon>Planctomycetia</taxon>
        <taxon>Pirellulales</taxon>
        <taxon>Pirellulaceae</taxon>
        <taxon>Rubripirellula</taxon>
    </lineage>
</organism>
<keyword evidence="2" id="KW-1185">Reference proteome</keyword>
<evidence type="ECO:0000313" key="1">
    <source>
        <dbReference type="EMBL" id="TWU52042.1"/>
    </source>
</evidence>
<dbReference type="AlphaFoldDB" id="A0A5C6ESP1"/>
<comment type="caution">
    <text evidence="1">The sequence shown here is derived from an EMBL/GenBank/DDBJ whole genome shotgun (WGS) entry which is preliminary data.</text>
</comment>
<dbReference type="EMBL" id="SJPX01000003">
    <property type="protein sequence ID" value="TWU52042.1"/>
    <property type="molecule type" value="Genomic_DNA"/>
</dbReference>
<dbReference type="Proteomes" id="UP000317977">
    <property type="component" value="Unassembled WGS sequence"/>
</dbReference>
<accession>A0A5C6ESP1</accession>
<name>A0A5C6ESP1_9BACT</name>
<proteinExistence type="predicted"/>
<evidence type="ECO:0000313" key="2">
    <source>
        <dbReference type="Proteomes" id="UP000317977"/>
    </source>
</evidence>
<gene>
    <name evidence="1" type="ORF">Poly59_36390</name>
</gene>
<reference evidence="1 2" key="1">
    <citation type="submission" date="2019-02" db="EMBL/GenBank/DDBJ databases">
        <title>Deep-cultivation of Planctomycetes and their phenomic and genomic characterization uncovers novel biology.</title>
        <authorList>
            <person name="Wiegand S."/>
            <person name="Jogler M."/>
            <person name="Boedeker C."/>
            <person name="Pinto D."/>
            <person name="Vollmers J."/>
            <person name="Rivas-Marin E."/>
            <person name="Kohn T."/>
            <person name="Peeters S.H."/>
            <person name="Heuer A."/>
            <person name="Rast P."/>
            <person name="Oberbeckmann S."/>
            <person name="Bunk B."/>
            <person name="Jeske O."/>
            <person name="Meyerdierks A."/>
            <person name="Storesund J.E."/>
            <person name="Kallscheuer N."/>
            <person name="Luecker S."/>
            <person name="Lage O.M."/>
            <person name="Pohl T."/>
            <person name="Merkel B.J."/>
            <person name="Hornburger P."/>
            <person name="Mueller R.-W."/>
            <person name="Bruemmer F."/>
            <person name="Labrenz M."/>
            <person name="Spormann A.M."/>
            <person name="Op Den Camp H."/>
            <person name="Overmann J."/>
            <person name="Amann R."/>
            <person name="Jetten M.S.M."/>
            <person name="Mascher T."/>
            <person name="Medema M.H."/>
            <person name="Devos D.P."/>
            <person name="Kaster A.-K."/>
            <person name="Ovreas L."/>
            <person name="Rohde M."/>
            <person name="Galperin M.Y."/>
            <person name="Jogler C."/>
        </authorList>
    </citation>
    <scope>NUCLEOTIDE SEQUENCE [LARGE SCALE GENOMIC DNA]</scope>
    <source>
        <strain evidence="1 2">Poly59</strain>
    </source>
</reference>
<sequence length="33" mass="3722">MMPPELKPSDNNALHTEPRVARFLKLLSFAAAR</sequence>